<accession>A0AAU7Q846</accession>
<sequence length="72" mass="7810">MAQQVLAGKKVPKVIHMPLLKIKVGDLDQWIAATPDGSVATSVYSREWTESLIQANLNNTELPESPLPAGNK</sequence>
<proteinExistence type="predicted"/>
<dbReference type="AlphaFoldDB" id="A0AAU7Q846"/>
<gene>
    <name evidence="1" type="ORF">ABK905_22445</name>
</gene>
<reference evidence="1" key="1">
    <citation type="submission" date="2024-06" db="EMBL/GenBank/DDBJ databases">
        <authorList>
            <person name="Coelho C."/>
            <person name="Bento M."/>
            <person name="Garcia E."/>
            <person name="Camelo A."/>
            <person name="Brandao I."/>
            <person name="Espirito Santo C."/>
            <person name="Trovao J."/>
            <person name="Verissimo A."/>
            <person name="Costa J."/>
            <person name="Tiago I."/>
        </authorList>
    </citation>
    <scope>NUCLEOTIDE SEQUENCE</scope>
    <source>
        <strain evidence="1">KWT182</strain>
    </source>
</reference>
<evidence type="ECO:0000313" key="1">
    <source>
        <dbReference type="EMBL" id="XBS69194.1"/>
    </source>
</evidence>
<protein>
    <submittedName>
        <fullName evidence="1">Uncharacterized protein</fullName>
    </submittedName>
</protein>
<name>A0AAU7Q846_9GAMM</name>
<dbReference type="EMBL" id="CP157947">
    <property type="protein sequence ID" value="XBS69194.1"/>
    <property type="molecule type" value="Genomic_DNA"/>
</dbReference>
<organism evidence="1">
    <name type="scientific">Acerihabitans sp. KWT182</name>
    <dbReference type="NCBI Taxonomy" id="3157919"/>
    <lineage>
        <taxon>Bacteria</taxon>
        <taxon>Pseudomonadati</taxon>
        <taxon>Pseudomonadota</taxon>
        <taxon>Gammaproteobacteria</taxon>
        <taxon>Enterobacterales</taxon>
        <taxon>Pectobacteriaceae</taxon>
        <taxon>Acerihabitans</taxon>
    </lineage>
</organism>